<name>A0A9X1Q9F8_9BACT</name>
<dbReference type="Proteomes" id="UP001139411">
    <property type="component" value="Unassembled WGS sequence"/>
</dbReference>
<proteinExistence type="predicted"/>
<dbReference type="RefSeq" id="WP_235176408.1">
    <property type="nucleotide sequence ID" value="NZ_JAKFFV010000002.1"/>
</dbReference>
<gene>
    <name evidence="1" type="ORF">L0661_00455</name>
</gene>
<accession>A0A9X1Q9F8</accession>
<dbReference type="AlphaFoldDB" id="A0A9X1Q9F8"/>
<evidence type="ECO:0000313" key="1">
    <source>
        <dbReference type="EMBL" id="MCF2496756.1"/>
    </source>
</evidence>
<dbReference type="EMBL" id="JAKFFV010000002">
    <property type="protein sequence ID" value="MCF2496756.1"/>
    <property type="molecule type" value="Genomic_DNA"/>
</dbReference>
<reference evidence="1" key="1">
    <citation type="submission" date="2022-01" db="EMBL/GenBank/DDBJ databases">
        <title>Novel species in genus Dyadobacter.</title>
        <authorList>
            <person name="Ma C."/>
        </authorList>
    </citation>
    <scope>NUCLEOTIDE SEQUENCE</scope>
    <source>
        <strain evidence="1">CY357</strain>
    </source>
</reference>
<organism evidence="1 2">
    <name type="scientific">Dyadobacter chenhuakuii</name>
    <dbReference type="NCBI Taxonomy" id="2909339"/>
    <lineage>
        <taxon>Bacteria</taxon>
        <taxon>Pseudomonadati</taxon>
        <taxon>Bacteroidota</taxon>
        <taxon>Cytophagia</taxon>
        <taxon>Cytophagales</taxon>
        <taxon>Spirosomataceae</taxon>
        <taxon>Dyadobacter</taxon>
    </lineage>
</organism>
<protein>
    <submittedName>
        <fullName evidence="1">Uncharacterized protein</fullName>
    </submittedName>
</protein>
<comment type="caution">
    <text evidence="1">The sequence shown here is derived from an EMBL/GenBank/DDBJ whole genome shotgun (WGS) entry which is preliminary data.</text>
</comment>
<evidence type="ECO:0000313" key="2">
    <source>
        <dbReference type="Proteomes" id="UP001139411"/>
    </source>
</evidence>
<sequence length="85" mass="9797">MQNALLAELISLGSQFNFQNHRGKNYASGETFSKATPELLSWVARIEDFVINTKPDRRQLYMSWDKKATTGEHPKSELWEEAKIP</sequence>